<sequence length="653" mass="68904">MPPKPRGRASTRARGSGRGAAAAAGRATTDTSESTDATPQSTAPADVSEAPVEPVVPKQEDGDAKPVITGEGASATIEPQASEAPSATASAVASPQPGADPAARAPVQRLGSLQGSVPPSRSASPSVRGRGGTTRGKRGVKTPAFTGRRSKEERDAIAKELAARDRERTKEQVAADKRKEAEAAKAARREASKLKNARGGFSGVASGPFSLGSSKEDRKNNPNRGFSGFGSGSGSRAERVKNEDSSYGGSGSRSGGVGGGGGGSGGGPSIKREDGGLVSSDDEELADIPRRDIDLIEISSDEDESKPRTAPTQRGARTALPVRIGRKEHQERTIGINTEASSETSAKILEQAESSGQSLKDVASEQTSRKPKNKSKDIEITGSRKQFKGVWHDSEDSDVVVKTEPTSEDENMADAEQVGLSDAQAQSAEKQEPHSPDAERKSKLKKKSIAEPVLQTDEDRAEWARFQSNLRHIRAELGPEEIPIPQVDGSGDVPMADAANTEKKPTVRDNNVYLFQIPPLMPAVEPPSIKKEASDFQPVPQPTQPSAKPDPKIKLEEGSFSDPSARSKEGVRFGSGLVGKLRVHESGRTTLDWGGTSYELTPGNKASFLQEVASLNMRPENERSAPEDAGEAISLGRVKGKFVVVPNWGEMLG</sequence>
<feature type="compositionally biased region" description="Low complexity" evidence="5">
    <location>
        <begin position="12"/>
        <end position="38"/>
    </location>
</feature>
<dbReference type="PANTHER" id="PTHR13408">
    <property type="entry name" value="DNA-DIRECTED RNA POLYMERASE III"/>
    <property type="match status" value="1"/>
</dbReference>
<reference evidence="6" key="1">
    <citation type="submission" date="2021-07" db="EMBL/GenBank/DDBJ databases">
        <title>Genome Resource of American Ginseng Black Spot Pathogen Alternaria panax.</title>
        <authorList>
            <person name="Qiu C."/>
            <person name="Wang W."/>
            <person name="Liu Z."/>
        </authorList>
    </citation>
    <scope>NUCLEOTIDE SEQUENCE</scope>
    <source>
        <strain evidence="6">BNCC115425</strain>
    </source>
</reference>
<dbReference type="GO" id="GO:0005666">
    <property type="term" value="C:RNA polymerase III complex"/>
    <property type="evidence" value="ECO:0007669"/>
    <property type="project" value="InterPro"/>
</dbReference>
<evidence type="ECO:0000256" key="3">
    <source>
        <dbReference type="ARBA" id="ARBA00023163"/>
    </source>
</evidence>
<feature type="compositionally biased region" description="Gly residues" evidence="5">
    <location>
        <begin position="248"/>
        <end position="268"/>
    </location>
</feature>
<evidence type="ECO:0008006" key="8">
    <source>
        <dbReference type="Google" id="ProtNLM"/>
    </source>
</evidence>
<feature type="region of interest" description="Disordered" evidence="5">
    <location>
        <begin position="1"/>
        <end position="454"/>
    </location>
</feature>
<keyword evidence="4" id="KW-0539">Nucleus</keyword>
<dbReference type="Proteomes" id="UP001199106">
    <property type="component" value="Unassembled WGS sequence"/>
</dbReference>
<feature type="compositionally biased region" description="Low complexity" evidence="5">
    <location>
        <begin position="78"/>
        <end position="97"/>
    </location>
</feature>
<keyword evidence="2" id="KW-0240">DNA-directed RNA polymerase</keyword>
<evidence type="ECO:0000313" key="6">
    <source>
        <dbReference type="EMBL" id="KAG9191069.1"/>
    </source>
</evidence>
<feature type="compositionally biased region" description="Polar residues" evidence="5">
    <location>
        <begin position="335"/>
        <end position="345"/>
    </location>
</feature>
<feature type="region of interest" description="Disordered" evidence="5">
    <location>
        <begin position="523"/>
        <end position="571"/>
    </location>
</feature>
<evidence type="ECO:0000256" key="1">
    <source>
        <dbReference type="ARBA" id="ARBA00004123"/>
    </source>
</evidence>
<comment type="subcellular location">
    <subcellularLocation>
        <location evidence="1">Nucleus</location>
    </subcellularLocation>
</comment>
<feature type="compositionally biased region" description="Basic and acidic residues" evidence="5">
    <location>
        <begin position="429"/>
        <end position="441"/>
    </location>
</feature>
<proteinExistence type="predicted"/>
<feature type="compositionally biased region" description="Basic and acidic residues" evidence="5">
    <location>
        <begin position="149"/>
        <end position="193"/>
    </location>
</feature>
<protein>
    <recommendedName>
        <fullName evidence="8">DNA-directed RNA polymerase III RPC4</fullName>
    </recommendedName>
</protein>
<dbReference type="PANTHER" id="PTHR13408:SF0">
    <property type="entry name" value="DNA-DIRECTED RNA POLYMERASE III SUBUNIT RPC4"/>
    <property type="match status" value="1"/>
</dbReference>
<feature type="region of interest" description="Disordered" evidence="5">
    <location>
        <begin position="481"/>
        <end position="504"/>
    </location>
</feature>
<gene>
    <name evidence="6" type="ORF">G6011_09157</name>
</gene>
<keyword evidence="3" id="KW-0804">Transcription</keyword>
<keyword evidence="7" id="KW-1185">Reference proteome</keyword>
<evidence type="ECO:0000256" key="2">
    <source>
        <dbReference type="ARBA" id="ARBA00022478"/>
    </source>
</evidence>
<dbReference type="Pfam" id="PF05132">
    <property type="entry name" value="RNA_pol_Rpc4"/>
    <property type="match status" value="1"/>
</dbReference>
<dbReference type="InterPro" id="IPR007811">
    <property type="entry name" value="RPC4"/>
</dbReference>
<feature type="compositionally biased region" description="Basic residues" evidence="5">
    <location>
        <begin position="1"/>
        <end position="11"/>
    </location>
</feature>
<organism evidence="6 7">
    <name type="scientific">Alternaria panax</name>
    <dbReference type="NCBI Taxonomy" id="48097"/>
    <lineage>
        <taxon>Eukaryota</taxon>
        <taxon>Fungi</taxon>
        <taxon>Dikarya</taxon>
        <taxon>Ascomycota</taxon>
        <taxon>Pezizomycotina</taxon>
        <taxon>Dothideomycetes</taxon>
        <taxon>Pleosporomycetidae</taxon>
        <taxon>Pleosporales</taxon>
        <taxon>Pleosporineae</taxon>
        <taxon>Pleosporaceae</taxon>
        <taxon>Alternaria</taxon>
        <taxon>Alternaria sect. Panax</taxon>
    </lineage>
</organism>
<comment type="caution">
    <text evidence="6">The sequence shown here is derived from an EMBL/GenBank/DDBJ whole genome shotgun (WGS) entry which is preliminary data.</text>
</comment>
<dbReference type="GO" id="GO:0042797">
    <property type="term" value="P:tRNA transcription by RNA polymerase III"/>
    <property type="evidence" value="ECO:0007669"/>
    <property type="project" value="TreeGrafter"/>
</dbReference>
<name>A0AAD4IAN8_9PLEO</name>
<dbReference type="AlphaFoldDB" id="A0AAD4IAN8"/>
<feature type="compositionally biased region" description="Low complexity" evidence="5">
    <location>
        <begin position="115"/>
        <end position="128"/>
    </location>
</feature>
<evidence type="ECO:0000256" key="4">
    <source>
        <dbReference type="ARBA" id="ARBA00023242"/>
    </source>
</evidence>
<dbReference type="EMBL" id="JAANER010000004">
    <property type="protein sequence ID" value="KAG9191069.1"/>
    <property type="molecule type" value="Genomic_DNA"/>
</dbReference>
<dbReference type="GO" id="GO:0003677">
    <property type="term" value="F:DNA binding"/>
    <property type="evidence" value="ECO:0007669"/>
    <property type="project" value="InterPro"/>
</dbReference>
<evidence type="ECO:0000313" key="7">
    <source>
        <dbReference type="Proteomes" id="UP001199106"/>
    </source>
</evidence>
<evidence type="ECO:0000256" key="5">
    <source>
        <dbReference type="SAM" id="MobiDB-lite"/>
    </source>
</evidence>
<accession>A0AAD4IAN8</accession>